<evidence type="ECO:0000259" key="4">
    <source>
        <dbReference type="PROSITE" id="PS50994"/>
    </source>
</evidence>
<keyword evidence="6" id="KW-1185">Reference proteome</keyword>
<dbReference type="AlphaFoldDB" id="A0AAW1JC63"/>
<sequence>MGNETLSHLFGVNFCLHTDHKPLVSILQNPKSNPSARIEKLLLRIQAYTFTTHHQKGSSNPADYISRHPIQHTEYEQAKAQAVEEHVKFVATHSIPKAMSLEDVERATKQDAELQKVLRGYDNTLWNDLKGYKNIKHEITSENGVVLRNNKIILPKSLQKKAIELAHRGHLGMVKTKQLLRSKVWFPNIDKMVELEIRRYPIVEVISALDAQTVTKKLRHIFAMFGLPKRLKSDNGPPFSSNNFKVFLDEFNIEHHRITPYWPEANGLAERSVRTIKKAILCANIENKNLKEELDNFLLNYRSTQHSTTGQSPFSAIFNRNNNQSQTDITITKAKQISQANEKRNIKEHNLQIGNIVICKQNQTDKLTPAFNPLPYKITLIKGTKVTAERENSVITRNASFFKPYISRSNNYSDPNPDFHPIRHKLYNEAHEDKNEENCGEEAHTNCIMKHTKTKMKKIVEKKRKKEENKEKNRLKNQQETKKEKKRLKNQQGKIRS</sequence>
<dbReference type="GO" id="GO:0003676">
    <property type="term" value="F:nucleic acid binding"/>
    <property type="evidence" value="ECO:0007669"/>
    <property type="project" value="InterPro"/>
</dbReference>
<dbReference type="Pfam" id="PF00665">
    <property type="entry name" value="rve"/>
    <property type="match status" value="1"/>
</dbReference>
<dbReference type="InterPro" id="IPR012337">
    <property type="entry name" value="RNaseH-like_sf"/>
</dbReference>
<evidence type="ECO:0000313" key="5">
    <source>
        <dbReference type="EMBL" id="KAK9700908.1"/>
    </source>
</evidence>
<dbReference type="Gene3D" id="1.10.340.70">
    <property type="match status" value="1"/>
</dbReference>
<keyword evidence="2" id="KW-0175">Coiled coil</keyword>
<proteinExistence type="predicted"/>
<dbReference type="InterPro" id="IPR041588">
    <property type="entry name" value="Integrase_H2C2"/>
</dbReference>
<dbReference type="PANTHER" id="PTHR37984">
    <property type="entry name" value="PROTEIN CBG26694"/>
    <property type="match status" value="1"/>
</dbReference>
<evidence type="ECO:0000256" key="2">
    <source>
        <dbReference type="SAM" id="Coils"/>
    </source>
</evidence>
<reference evidence="5 6" key="1">
    <citation type="journal article" date="2024" name="BMC Genomics">
        <title>De novo assembly and annotation of Popillia japonica's genome with initial clues to its potential as an invasive pest.</title>
        <authorList>
            <person name="Cucini C."/>
            <person name="Boschi S."/>
            <person name="Funari R."/>
            <person name="Cardaioli E."/>
            <person name="Iannotti N."/>
            <person name="Marturano G."/>
            <person name="Paoli F."/>
            <person name="Bruttini M."/>
            <person name="Carapelli A."/>
            <person name="Frati F."/>
            <person name="Nardi F."/>
        </authorList>
    </citation>
    <scope>NUCLEOTIDE SEQUENCE [LARGE SCALE GENOMIC DNA]</scope>
    <source>
        <strain evidence="5">DMR45628</strain>
    </source>
</reference>
<dbReference type="EC" id="2.7.7.49" evidence="1"/>
<dbReference type="PROSITE" id="PS50994">
    <property type="entry name" value="INTEGRASE"/>
    <property type="match status" value="1"/>
</dbReference>
<dbReference type="Proteomes" id="UP001458880">
    <property type="component" value="Unassembled WGS sequence"/>
</dbReference>
<feature type="compositionally biased region" description="Basic residues" evidence="3">
    <location>
        <begin position="451"/>
        <end position="465"/>
    </location>
</feature>
<dbReference type="InterPro" id="IPR036397">
    <property type="entry name" value="RNaseH_sf"/>
</dbReference>
<dbReference type="SUPFAM" id="SSF53098">
    <property type="entry name" value="Ribonuclease H-like"/>
    <property type="match status" value="1"/>
</dbReference>
<dbReference type="EMBL" id="JASPKY010000427">
    <property type="protein sequence ID" value="KAK9700908.1"/>
    <property type="molecule type" value="Genomic_DNA"/>
</dbReference>
<accession>A0AAW1JC63</accession>
<evidence type="ECO:0000256" key="3">
    <source>
        <dbReference type="SAM" id="MobiDB-lite"/>
    </source>
</evidence>
<organism evidence="5 6">
    <name type="scientific">Popillia japonica</name>
    <name type="common">Japanese beetle</name>
    <dbReference type="NCBI Taxonomy" id="7064"/>
    <lineage>
        <taxon>Eukaryota</taxon>
        <taxon>Metazoa</taxon>
        <taxon>Ecdysozoa</taxon>
        <taxon>Arthropoda</taxon>
        <taxon>Hexapoda</taxon>
        <taxon>Insecta</taxon>
        <taxon>Pterygota</taxon>
        <taxon>Neoptera</taxon>
        <taxon>Endopterygota</taxon>
        <taxon>Coleoptera</taxon>
        <taxon>Polyphaga</taxon>
        <taxon>Scarabaeiformia</taxon>
        <taxon>Scarabaeidae</taxon>
        <taxon>Rutelinae</taxon>
        <taxon>Popillia</taxon>
    </lineage>
</organism>
<dbReference type="InterPro" id="IPR001584">
    <property type="entry name" value="Integrase_cat-core"/>
</dbReference>
<feature type="compositionally biased region" description="Basic and acidic residues" evidence="3">
    <location>
        <begin position="466"/>
        <end position="483"/>
    </location>
</feature>
<protein>
    <recommendedName>
        <fullName evidence="1">RNA-directed DNA polymerase</fullName>
        <ecNumber evidence="1">2.7.7.49</ecNumber>
    </recommendedName>
</protein>
<comment type="caution">
    <text evidence="5">The sequence shown here is derived from an EMBL/GenBank/DDBJ whole genome shotgun (WGS) entry which is preliminary data.</text>
</comment>
<dbReference type="GO" id="GO:0015074">
    <property type="term" value="P:DNA integration"/>
    <property type="evidence" value="ECO:0007669"/>
    <property type="project" value="InterPro"/>
</dbReference>
<dbReference type="Pfam" id="PF17921">
    <property type="entry name" value="Integrase_H2C2"/>
    <property type="match status" value="1"/>
</dbReference>
<gene>
    <name evidence="5" type="ORF">QE152_g30959</name>
</gene>
<dbReference type="PANTHER" id="PTHR37984:SF11">
    <property type="entry name" value="INTEGRASE CATALYTIC DOMAIN-CONTAINING PROTEIN"/>
    <property type="match status" value="1"/>
</dbReference>
<evidence type="ECO:0000313" key="6">
    <source>
        <dbReference type="Proteomes" id="UP001458880"/>
    </source>
</evidence>
<dbReference type="InterPro" id="IPR050951">
    <property type="entry name" value="Retrovirus_Pol_polyprotein"/>
</dbReference>
<feature type="domain" description="Integrase catalytic" evidence="4">
    <location>
        <begin position="151"/>
        <end position="321"/>
    </location>
</feature>
<feature type="compositionally biased region" description="Basic residues" evidence="3">
    <location>
        <begin position="484"/>
        <end position="497"/>
    </location>
</feature>
<dbReference type="GO" id="GO:0003964">
    <property type="term" value="F:RNA-directed DNA polymerase activity"/>
    <property type="evidence" value="ECO:0007669"/>
    <property type="project" value="UniProtKB-EC"/>
</dbReference>
<dbReference type="Gene3D" id="3.30.420.10">
    <property type="entry name" value="Ribonuclease H-like superfamily/Ribonuclease H"/>
    <property type="match status" value="1"/>
</dbReference>
<evidence type="ECO:0000256" key="1">
    <source>
        <dbReference type="ARBA" id="ARBA00012493"/>
    </source>
</evidence>
<name>A0AAW1JC63_POPJA</name>
<feature type="region of interest" description="Disordered" evidence="3">
    <location>
        <begin position="451"/>
        <end position="497"/>
    </location>
</feature>
<feature type="coiled-coil region" evidence="2">
    <location>
        <begin position="273"/>
        <end position="300"/>
    </location>
</feature>